<evidence type="ECO:0000313" key="8">
    <source>
        <dbReference type="EMBL" id="PAV70222.1"/>
    </source>
</evidence>
<keyword evidence="5 6" id="KW-0472">Membrane</keyword>
<dbReference type="STRING" id="2018661.A0A2A2K8K3"/>
<protein>
    <submittedName>
        <fullName evidence="8">Uncharacterized protein</fullName>
    </submittedName>
</protein>
<dbReference type="PANTHER" id="PTHR21659:SF42">
    <property type="entry name" value="UPF0057 MEMBRANE PROTEIN ZK632.10-RELATED"/>
    <property type="match status" value="1"/>
</dbReference>
<evidence type="ECO:0000256" key="6">
    <source>
        <dbReference type="SAM" id="Phobius"/>
    </source>
</evidence>
<dbReference type="PANTHER" id="PTHR21659">
    <property type="entry name" value="HYDROPHOBIC PROTEIN RCI2 LOW TEMPERATURE AND SALT RESPONSIVE PROTEIN LTI6 -RELATED"/>
    <property type="match status" value="1"/>
</dbReference>
<evidence type="ECO:0000256" key="4">
    <source>
        <dbReference type="ARBA" id="ARBA00022989"/>
    </source>
</evidence>
<comment type="subcellular location">
    <subcellularLocation>
        <location evidence="1">Membrane</location>
    </subcellularLocation>
</comment>
<proteinExistence type="inferred from homology"/>
<feature type="transmembrane region" description="Helical" evidence="6">
    <location>
        <begin position="30"/>
        <end position="50"/>
    </location>
</feature>
<dbReference type="GO" id="GO:0016020">
    <property type="term" value="C:membrane"/>
    <property type="evidence" value="ECO:0007669"/>
    <property type="project" value="UniProtKB-SubCell"/>
</dbReference>
<name>A0A2A2K8K3_9BILA</name>
<organism evidence="8 9">
    <name type="scientific">Diploscapter pachys</name>
    <dbReference type="NCBI Taxonomy" id="2018661"/>
    <lineage>
        <taxon>Eukaryota</taxon>
        <taxon>Metazoa</taxon>
        <taxon>Ecdysozoa</taxon>
        <taxon>Nematoda</taxon>
        <taxon>Chromadorea</taxon>
        <taxon>Rhabditida</taxon>
        <taxon>Rhabditina</taxon>
        <taxon>Rhabditomorpha</taxon>
        <taxon>Rhabditoidea</taxon>
        <taxon>Rhabditidae</taxon>
        <taxon>Diploscapter</taxon>
    </lineage>
</organism>
<dbReference type="Proteomes" id="UP000218231">
    <property type="component" value="Unassembled WGS sequence"/>
</dbReference>
<feature type="chain" id="PRO_5012403783" evidence="7">
    <location>
        <begin position="21"/>
        <end position="77"/>
    </location>
</feature>
<comment type="caution">
    <text evidence="8">The sequence shown here is derived from an EMBL/GenBank/DDBJ whole genome shotgun (WGS) entry which is preliminary data.</text>
</comment>
<keyword evidence="4 6" id="KW-1133">Transmembrane helix</keyword>
<evidence type="ECO:0000256" key="1">
    <source>
        <dbReference type="ARBA" id="ARBA00004370"/>
    </source>
</evidence>
<feature type="signal peptide" evidence="7">
    <location>
        <begin position="1"/>
        <end position="20"/>
    </location>
</feature>
<dbReference type="OrthoDB" id="5912871at2759"/>
<evidence type="ECO:0000256" key="5">
    <source>
        <dbReference type="ARBA" id="ARBA00023136"/>
    </source>
</evidence>
<evidence type="ECO:0000313" key="9">
    <source>
        <dbReference type="Proteomes" id="UP000218231"/>
    </source>
</evidence>
<dbReference type="Pfam" id="PF01679">
    <property type="entry name" value="Pmp3"/>
    <property type="match status" value="1"/>
</dbReference>
<gene>
    <name evidence="8" type="ORF">WR25_18564</name>
</gene>
<keyword evidence="9" id="KW-1185">Reference proteome</keyword>
<accession>A0A2A2K8K3</accession>
<dbReference type="AlphaFoldDB" id="A0A2A2K8K3"/>
<dbReference type="EMBL" id="LIAE01009328">
    <property type="protein sequence ID" value="PAV70222.1"/>
    <property type="molecule type" value="Genomic_DNA"/>
</dbReference>
<evidence type="ECO:0000256" key="3">
    <source>
        <dbReference type="ARBA" id="ARBA00022692"/>
    </source>
</evidence>
<keyword evidence="7" id="KW-0732">Signal</keyword>
<evidence type="ECO:0000256" key="2">
    <source>
        <dbReference type="ARBA" id="ARBA00009530"/>
    </source>
</evidence>
<reference evidence="8 9" key="1">
    <citation type="journal article" date="2017" name="Curr. Biol.">
        <title>Genome architecture and evolution of a unichromosomal asexual nematode.</title>
        <authorList>
            <person name="Fradin H."/>
            <person name="Zegar C."/>
            <person name="Gutwein M."/>
            <person name="Lucas J."/>
            <person name="Kovtun M."/>
            <person name="Corcoran D."/>
            <person name="Baugh L.R."/>
            <person name="Kiontke K."/>
            <person name="Gunsalus K."/>
            <person name="Fitch D.H."/>
            <person name="Piano F."/>
        </authorList>
    </citation>
    <scope>NUCLEOTIDE SEQUENCE [LARGE SCALE GENOMIC DNA]</scope>
    <source>
        <strain evidence="8">PF1309</strain>
    </source>
</reference>
<comment type="similarity">
    <text evidence="2">Belongs to the UPF0057 (PMP3) family.</text>
</comment>
<keyword evidence="3 6" id="KW-0812">Transmembrane</keyword>
<sequence length="77" mass="8294">MCNFLLGVLAFFAPPLAVLCKSGCNADFCINLILTLCFFVPGIIHAWYVICCKEDPGPIQTTVHVHTSGYAPAPTHA</sequence>
<evidence type="ECO:0000256" key="7">
    <source>
        <dbReference type="SAM" id="SignalP"/>
    </source>
</evidence>
<dbReference type="InterPro" id="IPR000612">
    <property type="entry name" value="PMP3"/>
</dbReference>